<comment type="caution">
    <text evidence="1">The sequence shown here is derived from an EMBL/GenBank/DDBJ whole genome shotgun (WGS) entry which is preliminary data.</text>
</comment>
<accession>A0A212EV11</accession>
<keyword evidence="2" id="KW-1185">Reference proteome</keyword>
<sequence>MLQRKYFQDGGQINQIICALL</sequence>
<dbReference type="KEGG" id="dpl:KGM_201101A"/>
<dbReference type="Proteomes" id="UP000007151">
    <property type="component" value="Unassembled WGS sequence"/>
</dbReference>
<feature type="non-terminal residue" evidence="1">
    <location>
        <position position="21"/>
    </location>
</feature>
<protein>
    <submittedName>
        <fullName evidence="1">Facilitated trehalose transporter Tret1 like protein</fullName>
    </submittedName>
</protein>
<reference evidence="1 2" key="1">
    <citation type="journal article" date="2011" name="Cell">
        <title>The monarch butterfly genome yields insights into long-distance migration.</title>
        <authorList>
            <person name="Zhan S."/>
            <person name="Merlin C."/>
            <person name="Boore J.L."/>
            <person name="Reppert S.M."/>
        </authorList>
    </citation>
    <scope>NUCLEOTIDE SEQUENCE [LARGE SCALE GENOMIC DNA]</scope>
    <source>
        <strain evidence="1">F-2</strain>
    </source>
</reference>
<proteinExistence type="predicted"/>
<evidence type="ECO:0000313" key="2">
    <source>
        <dbReference type="Proteomes" id="UP000007151"/>
    </source>
</evidence>
<dbReference type="AlphaFoldDB" id="A0A212EV11"/>
<evidence type="ECO:0000313" key="1">
    <source>
        <dbReference type="EMBL" id="OWR45294.1"/>
    </source>
</evidence>
<organism evidence="1 2">
    <name type="scientific">Danaus plexippus plexippus</name>
    <dbReference type="NCBI Taxonomy" id="278856"/>
    <lineage>
        <taxon>Eukaryota</taxon>
        <taxon>Metazoa</taxon>
        <taxon>Ecdysozoa</taxon>
        <taxon>Arthropoda</taxon>
        <taxon>Hexapoda</taxon>
        <taxon>Insecta</taxon>
        <taxon>Pterygota</taxon>
        <taxon>Neoptera</taxon>
        <taxon>Endopterygota</taxon>
        <taxon>Lepidoptera</taxon>
        <taxon>Glossata</taxon>
        <taxon>Ditrysia</taxon>
        <taxon>Papilionoidea</taxon>
        <taxon>Nymphalidae</taxon>
        <taxon>Danainae</taxon>
        <taxon>Danaini</taxon>
        <taxon>Danaina</taxon>
        <taxon>Danaus</taxon>
        <taxon>Danaus</taxon>
    </lineage>
</organism>
<gene>
    <name evidence="1" type="ORF">KGM_201101A</name>
</gene>
<dbReference type="EMBL" id="AGBW02012275">
    <property type="protein sequence ID" value="OWR45294.1"/>
    <property type="molecule type" value="Genomic_DNA"/>
</dbReference>
<name>A0A212EV11_DANPL</name>
<dbReference type="InParanoid" id="A0A212EV11"/>